<dbReference type="OrthoDB" id="2555634at2759"/>
<reference evidence="2" key="1">
    <citation type="journal article" date="2020" name="Stud. Mycol.">
        <title>101 Dothideomycetes genomes: a test case for predicting lifestyles and emergence of pathogens.</title>
        <authorList>
            <person name="Haridas S."/>
            <person name="Albert R."/>
            <person name="Binder M."/>
            <person name="Bloem J."/>
            <person name="Labutti K."/>
            <person name="Salamov A."/>
            <person name="Andreopoulos B."/>
            <person name="Baker S."/>
            <person name="Barry K."/>
            <person name="Bills G."/>
            <person name="Bluhm B."/>
            <person name="Cannon C."/>
            <person name="Castanera R."/>
            <person name="Culley D."/>
            <person name="Daum C."/>
            <person name="Ezra D."/>
            <person name="Gonzalez J."/>
            <person name="Henrissat B."/>
            <person name="Kuo A."/>
            <person name="Liang C."/>
            <person name="Lipzen A."/>
            <person name="Lutzoni F."/>
            <person name="Magnuson J."/>
            <person name="Mondo S."/>
            <person name="Nolan M."/>
            <person name="Ohm R."/>
            <person name="Pangilinan J."/>
            <person name="Park H.-J."/>
            <person name="Ramirez L."/>
            <person name="Alfaro M."/>
            <person name="Sun H."/>
            <person name="Tritt A."/>
            <person name="Yoshinaga Y."/>
            <person name="Zwiers L.-H."/>
            <person name="Turgeon B."/>
            <person name="Goodwin S."/>
            <person name="Spatafora J."/>
            <person name="Crous P."/>
            <person name="Grigoriev I."/>
        </authorList>
    </citation>
    <scope>NUCLEOTIDE SEQUENCE</scope>
    <source>
        <strain evidence="2">CBS 113389</strain>
    </source>
</reference>
<sequence>MALVSYSDSEDSDVGEQAPPVTAPSKPAFQKIINPLEPRKLKVDLPTIHPDPSEQDEAPPTKRAKTGGTFGGFNSFLPAPKKAASLNVPKAGVSLRTSSEAAFSRAPPPAPSDQEEQAEEFHGTLGADAGETTAPKAEEHTVVAKATKFKPLSVANKKKAPNKKVSNGSVTATHVTPAVAAQDDVIANPKTTEPPPKPKRSLFSVPQEEEQPQPSFNDTYEPITQEAHEPTETLPTSQQPLANPPNPNHLQALTPDLNLTPAQRRQLFGRNGKGGDVQIAHFNMEHEYAANEQLRQAGEVVEHRAVKAIAPGKHSLQQLVNNARSQQDAMEDKWSQGKAARGEGGAKYGWSR</sequence>
<accession>A0A6A6PQF5</accession>
<proteinExistence type="predicted"/>
<evidence type="ECO:0000256" key="1">
    <source>
        <dbReference type="SAM" id="MobiDB-lite"/>
    </source>
</evidence>
<dbReference type="PANTHER" id="PTHR13621">
    <property type="entry name" value="PROLINE-RICH PROTEIN PRCC"/>
    <property type="match status" value="1"/>
</dbReference>
<feature type="region of interest" description="Disordered" evidence="1">
    <location>
        <begin position="91"/>
        <end position="258"/>
    </location>
</feature>
<feature type="compositionally biased region" description="Polar residues" evidence="1">
    <location>
        <begin position="315"/>
        <end position="328"/>
    </location>
</feature>
<gene>
    <name evidence="2" type="ORF">BDY17DRAFT_169097</name>
</gene>
<feature type="compositionally biased region" description="Low complexity" evidence="1">
    <location>
        <begin position="163"/>
        <end position="181"/>
    </location>
</feature>
<feature type="region of interest" description="Disordered" evidence="1">
    <location>
        <begin position="309"/>
        <end position="352"/>
    </location>
</feature>
<dbReference type="PANTHER" id="PTHR13621:SF2">
    <property type="entry name" value="PROLINE-RICH PROTEIN PRCC"/>
    <property type="match status" value="1"/>
</dbReference>
<dbReference type="GeneID" id="54470796"/>
<keyword evidence="3" id="KW-1185">Reference proteome</keyword>
<dbReference type="Proteomes" id="UP000799767">
    <property type="component" value="Unassembled WGS sequence"/>
</dbReference>
<feature type="compositionally biased region" description="Gly residues" evidence="1">
    <location>
        <begin position="342"/>
        <end position="352"/>
    </location>
</feature>
<organism evidence="2 3">
    <name type="scientific">Neohortaea acidophila</name>
    <dbReference type="NCBI Taxonomy" id="245834"/>
    <lineage>
        <taxon>Eukaryota</taxon>
        <taxon>Fungi</taxon>
        <taxon>Dikarya</taxon>
        <taxon>Ascomycota</taxon>
        <taxon>Pezizomycotina</taxon>
        <taxon>Dothideomycetes</taxon>
        <taxon>Dothideomycetidae</taxon>
        <taxon>Mycosphaerellales</taxon>
        <taxon>Teratosphaeriaceae</taxon>
        <taxon>Neohortaea</taxon>
    </lineage>
</organism>
<dbReference type="InterPro" id="IPR018800">
    <property type="entry name" value="PRCC"/>
</dbReference>
<name>A0A6A6PQF5_9PEZI</name>
<protein>
    <submittedName>
        <fullName evidence="2">Mitotic checkpoint regulator, MAD2B-interacting-domain-containing protein</fullName>
    </submittedName>
</protein>
<feature type="region of interest" description="Disordered" evidence="1">
    <location>
        <begin position="1"/>
        <end position="29"/>
    </location>
</feature>
<dbReference type="RefSeq" id="XP_033588243.1">
    <property type="nucleotide sequence ID" value="XM_033729794.1"/>
</dbReference>
<dbReference type="AlphaFoldDB" id="A0A6A6PQF5"/>
<evidence type="ECO:0000313" key="3">
    <source>
        <dbReference type="Proteomes" id="UP000799767"/>
    </source>
</evidence>
<dbReference type="EMBL" id="MU001637">
    <property type="protein sequence ID" value="KAF2481673.1"/>
    <property type="molecule type" value="Genomic_DNA"/>
</dbReference>
<dbReference type="Pfam" id="PF10253">
    <property type="entry name" value="PRCC"/>
    <property type="match status" value="1"/>
</dbReference>
<evidence type="ECO:0000313" key="2">
    <source>
        <dbReference type="EMBL" id="KAF2481673.1"/>
    </source>
</evidence>
<dbReference type="GO" id="GO:0005634">
    <property type="term" value="C:nucleus"/>
    <property type="evidence" value="ECO:0007669"/>
    <property type="project" value="TreeGrafter"/>
</dbReference>
<feature type="region of interest" description="Disordered" evidence="1">
    <location>
        <begin position="43"/>
        <end position="78"/>
    </location>
</feature>